<dbReference type="CDD" id="cd19540">
    <property type="entry name" value="LCL_NRPS-like"/>
    <property type="match status" value="1"/>
</dbReference>
<dbReference type="CDD" id="cd17646">
    <property type="entry name" value="A_NRPS_AB3403-like"/>
    <property type="match status" value="1"/>
</dbReference>
<dbReference type="InterPro" id="IPR045851">
    <property type="entry name" value="AMP-bd_C_sf"/>
</dbReference>
<dbReference type="InterPro" id="IPR009081">
    <property type="entry name" value="PP-bd_ACP"/>
</dbReference>
<dbReference type="SUPFAM" id="SSF56801">
    <property type="entry name" value="Acetyl-CoA synthetase-like"/>
    <property type="match status" value="4"/>
</dbReference>
<dbReference type="FunFam" id="3.40.50.980:FF:000002">
    <property type="entry name" value="Enterobactin synthetase component F"/>
    <property type="match status" value="1"/>
</dbReference>
<dbReference type="InterPro" id="IPR023213">
    <property type="entry name" value="CAT-like_dom_sf"/>
</dbReference>
<dbReference type="NCBIfam" id="TIGR01720">
    <property type="entry name" value="NRPS-para261"/>
    <property type="match status" value="1"/>
</dbReference>
<comment type="caution">
    <text evidence="9">The sequence shown here is derived from an EMBL/GenBank/DDBJ whole genome shotgun (WGS) entry which is preliminary data.</text>
</comment>
<dbReference type="SMART" id="SM00823">
    <property type="entry name" value="PKS_PP"/>
    <property type="match status" value="4"/>
</dbReference>
<dbReference type="GO" id="GO:0003824">
    <property type="term" value="F:catalytic activity"/>
    <property type="evidence" value="ECO:0007669"/>
    <property type="project" value="InterPro"/>
</dbReference>
<organism evidence="9 10">
    <name type="scientific">Streptosporangium carneum</name>
    <dbReference type="NCBI Taxonomy" id="47481"/>
    <lineage>
        <taxon>Bacteria</taxon>
        <taxon>Bacillati</taxon>
        <taxon>Actinomycetota</taxon>
        <taxon>Actinomycetes</taxon>
        <taxon>Streptosporangiales</taxon>
        <taxon>Streptosporangiaceae</taxon>
        <taxon>Streptosporangium</taxon>
    </lineage>
</organism>
<comment type="similarity">
    <text evidence="2">Belongs to the ATP-dependent AMP-binding enzyme family.</text>
</comment>
<dbReference type="GO" id="GO:0031177">
    <property type="term" value="F:phosphopantetheine binding"/>
    <property type="evidence" value="ECO:0007669"/>
    <property type="project" value="InterPro"/>
</dbReference>
<dbReference type="Pfam" id="PF13193">
    <property type="entry name" value="AMP-binding_C"/>
    <property type="match status" value="2"/>
</dbReference>
<evidence type="ECO:0000259" key="8">
    <source>
        <dbReference type="PROSITE" id="PS50075"/>
    </source>
</evidence>
<dbReference type="EMBL" id="BSEV01000018">
    <property type="protein sequence ID" value="GLK12704.1"/>
    <property type="molecule type" value="Genomic_DNA"/>
</dbReference>
<sequence length="5141" mass="553154">MPADVLALTGAQLGVWYAQRLDPADPSFNVGQYVELCGPLDLELFGRAVRIGIGEAQALNVRIVDGPDGPWQVLGEGPAWTLDVVRSDPQDALRAMREDLATPVDVLRGPLFAQVLYEVGHQRYLWYQRFHHIVMDGYSFTLLAGRIAQVYTALVAGRPYGDSPFGPLSAILGQEAEYRASGRREEDRAWWRARFADRPEVPETTSGPQTYGFLRERAEIPGQALLGVARATGGTWADVVAAVTAAYTHRMTGVADVVLGMPFAGRLGAGTMRVPGMAVNVLPIRLAPATAPTLTALTRQAAAEIAAARSHQHYRGEDLQRDLDLVGSGRKLYGPSVNVKAFDYALSFAGIDGVARNLAAGPVDDLEFSFYKTPEDVLVLELDGNAGRCAEEDLQAHLRRFLAFAAALADAPDTPVANVPLITPQERRLVLGGWNATGTPVTRTTLVEAFRAQARRTPDAVAVRDRADASPAGLTFAELDARSDRLAGLLVDRGATPERIVALELPRGAGMVVAQLAALKSGAAHLVLPADLPAERRAFLLADADPVLTVTPDTLAEASARPEGAPGVTALPGSLAYVLYTSGSTGQPKAVAVTHATLANLWEHHRSTLHGGPRRRVAHSYAFSFDSAWGPFLWMVSGHELVVFDEHERRDPASFTGVDVIDVSPSFCLQLADADMLDRPGRPGLVLLGGEAVPSALWRRLRETPGLRAHNLYGPTEFTVDALWAWLDDSQEPIVGRPVGGARAYVLDAGLAPVPPGVAGELYVAGGGLARGYLNRPGLTAERFVADPFRTGERMYRTGDLARWRADGTLEFLGRTDDQVKIRGHRVELGEVEAALAATPGVTQAVAAVRGGLLVGYVVGEGLDSARVRGVLAARLPGYMVPAAVVVLGELPLTEHGKLDRRALPAPEFTATGRPPRDAVEETLCGIFAEVLGLPEVGIDDNFFELGGDSITSIQVCGRARKAGVAVTPRQVFELKTVAGLAPAAGTVRQARADDGVGLVPVTPIVAWLRDLGGAASAYSHSVTLDVPADLDERRLHEAVQTLLDHHDALRARLNPDWTLDVRPRGAVRAADVVDAGDDLDPAAGRMVAVTRTGERLTVTVHHLVVDGVSWRILLPDLRAALEGRPLEPVGTSLRTWATTVAGLDVSGELPYWTGVLDRPDPILGARVPGPGDTVGTAVRTSVTLPPDRTAALLAAAARCRAGMDELLLAALARAVGRDELLVQTEGHGRDLVDELDLSRTVGWFTVEHPVRVRLGGADTPADVLRRVKEAVRAVPGGGLGYGVLRHLRGLLDGLRGPQILFNYLGRFAQGDAFTAADDPEMAAPYALEVNAFLHETPEGPSLAVHWSSPRDVLDLTDLLERWDAALAELSETADALTPSDLPLVELTQREVDRLPAGTADVLPLSPLQEGLLFHAGFDEFDVYTSLTHLDLTGPVDGLRERMRRLLARHDSLRAVFLSEGFDRPVQVIPARADLPWREIDLTGEPERLEEVERAELAHRFDVTGSPLLRCLLVRLAPGRHRLLLTAHHLVADGWSTPLIVRELVSGTAEPAPPYRDYLSWLGRRDRDADVAAWREALAGLTEPTLVGGAEPARVPVTPRDVPVELPAAVGDRLGAFARRHGLTLNTVVQGAWAILLGLLTGRDDVAFGATVSGRPAHLDGVENMVGLFSNTVPVRVRLNPRESAPAALARIQAEQARLLEHQYLGLAEIQALAGAGTLFDTLVVFENYPVGQGPAGGETTVTGAGNRGYTHYPMTLLVLPSGNPVLGPDGGGPRFVLEYRPDVFGEDEAGAVAARFVRVLEQIAEGGAVGEIDVLLEREQVLGDWIATGAEIPEGTVVDVFEAQAAATPDATAVVFGETSLTYDQLNRRANRVAHALTGLGAGPETLVALALPRSADLVVALLAVLKTGAAYLPIDLDYPEERRQLMLADARPVLVLTKLPDADGGPETDPVVTRDPRQQAVVIYTSGSTGRPKGVQIAHEGLTNLYRDHRDTVFARAVEAAGGRRLRAAHTASFSFDSSWEQLLWLLCGHELHVFDEETRRDAEATVALAAERRIDTLDVTPTFAEQLVDCGLLEGPHLPVLVLLGGEAVPDALWRRFRETPGVITHNYYGPTEDTVDTLGAALDESPTPVVGRPIANTRVYVLDRGLRPVPPGTAGELYIAGTGLARGYLNRPGLTAERFTADPFQHGERMYRTGDLARWRADGTLEFLGRTDDQVKVRGYRIELGEVEAALTAQPHVSRAAVIVRDDRLVAYVVAEGPVDAEALGLPSYMVPAVVTLDALPMNVHGKLDRAALPAPGTGGTAGRAARDEREEIVAGVLADLLDVPAVGVDDDFFGLGGHSLLAARAVNRIRRALGAELAIRDLFEARTVARLMPRLGRTGRVPLTRAERPERTPLSAAQRRLWFLHHLEGPSPVYNIPFRLHLDAGTDAAALRAAWHDVAARHEILRTAYPDVDGTPYQRILDQDPPLVTAGSTGERLAADLAEAEAHGFDLPAEPPLRGTLFTLDDGGLVLSAVFHHIASDQWSEGVFLRDLATAYDARLSGRPPLWEEPPLQYADYTLWQQAVPTEEAERHWRDALAGIPDELALPYDRPRPHTPTHRGGTVRRELPEDVHLGIAALARRAGVTPFMVLQAAVALLLGRLGGGTDIPLGVPVAGRQDEALDDVMGLFVNTLVLRADLSGNPSFGTLLERVRETELAALAHQELPFERLVDIVAPARSLARHPLFQVMTQYHRAAAAHGLGELEPDTSVHARFDLAFNAVDDGDRTHLSVIYARDLFDDATAGLLAERLVHVLRQVLADPELTAGAVDVLSPAERELLTGTWNATGHEVAAGTLSRLIGARARRTPDAPAVVAPGSDGLTWTELTYAELERRADRLAWTLAEDGAGPETIVAISAPRSAELMVALLAVLKTGAAYLPIDPDHPAERRELMLADARPVRLLSAEDVSRVVSGAGDDRPFPDASAPGHPAYVIYTSGSTGRPKGVAVEHRAIVNRLAWMQAEYGLTAADRVLQKTPAGFDVSVWELFWALCEGAAVVLARPGDHRDPALLTRLVRERSVTVAHFVPSMLRAFLTDPGVPGCTSLRHVVCSGEALPADLAAAFRDLLDVPLHNLYGPTEAAVDVTCQEYAGDPGTATVPIGRPVWNTRTHVLDAALRPVPIGVPGELYLAGDQLARGYLNRPGLTAERFVADPFRTGERMYRTGDLARWRADGTLEFLGRTDDQVKIRGHRIELGEVEAALHALPGVRQAAAAAVEGRLIGYVVGSPRGGGDGAEAPLDPAVLRSELAARLPGQLVPSVIVPIDALPLSVNGKLDRRALPAPAASPTATGAARRGTSREETLAAAFAEVLGLDAVDPDEDFFGLGGDSIMSITLVARARAAGLTIAAKDVFEHPTVAGLAAVARAETPQADVAVDAAEEAGGPLPLLPVMHWLREQGAGVEGVHQARLLQVPAGLGQDRITAAFDALRRRHDALRLRLDRPHPAVWSAEVTAETPADAAVEVRRVTSMADLDAEYRAAVDRLDPARGAVLQAVWFDLGQEPGRLLVVAHHLVVDGVSWRFLLPDLADAIEGRDLAPVPVSLRRWSRRLAEEAQAPHRLAELDHWLATLAPGASGLGGRRLPSSGTPAVHETTLDAELTRGLLAARGGMNALLLTALAHALRTDGPVLVDLEGHGREHSELDLSRTVGWLTAVHPVRLDPGRGDAVAAFKRIREQLRAVPDGGLGYGLLRHLNAQTAAVLASSPRPEILFNYLGRFGVGRAEDWEIAAEELPELGSGVSPYGLEIDAVTQDRADGPRLRVTWTSTVLDGDGLAGLAERWTAVLAALADPDVLAGVLTPGDLPLVSLTQEQIDDLPPGTVDVLPLAPLQEGLLFHASVDEGALDVYTVQNFLELRRPMDADRLREAWRRIADRHPNLRAGFRHDGLDRAVQFVPGEAELPLTEIDLTAVAGQPVAEEVPVEGVDLGFLADPAQRATVARILAEDRARRFDLARPPLVRFTLVKLADDHHLLIMIHHHILWDGWSEGLFLRELFDVYDGREPARVTPYRDYLAWLSRQDADAAFAAWRQALAGLAEPTLLGQGGGELTPVIPDAVMAELPDGFGPALTAQARRHRLTLNTLLTAAWGMVLAGVTGRSDVVFGSTVSGRPAEVPGVESTIGLFLNTVPVRVTVDPEETLLDLLTRLQRDRSAVLAHEHLGLGEIQRAAGLGQLFDTLYVLRNFGDDEDERLRITESYGIAEMDSVDGTHYPLTLVVTPDERLKVSLAYRPDVFDRPLAEAMLARFVRLLEQIADDVAAPVGRLDPLGPDERRQVLQDWNDTSHPLPDKTVARLLEEQAARTPDEVALVFGELRHTYAELNARANRIARMLAGRGAGPERIVGLALPRSADMVAALFAVLKTGAAYLPLDLDYPADRIEHMIADARPVCVLTPDELRDLDDLPGDDLGLDFPLSHPAYVIYTSGSTGRPKGVVVPYAGLTNMQFNHRAEIFDPVVAEAGRRLRIAHTVSFSFDMSWEELLWLVEGHEVHVLDEEMRRDAQALTAYCAEHLIDVVNVTPSYGQQLVDHGLLEGHVPPLVLLGGEAVGHALWETLRTTEGTLGYNLYGPTEYTINTLGGGTRDSVTPIIGSPIWNTRVYVLDDRLRPVPVGVAGELYVSGIGLARGYLDRPGLTAERFVADPFQQGERMYRTGDVVRWRGDGNLDFLGRADDQVKIRGFRVELGEIEAVLAAEPGVGQVAVVAQPGPVTRLVAYVVPSGDGPGDLAAALRERLPHYMVPSAFVPLEALPLTINGKLDRRALPAPDFAAAVSSREPRDEREAALCRVFAEVLGLPRVGIDDSFFELGGHSLLAMRLAARVRAELGTPLKLAAVMASPTPAELAAHLAGGAPGGFDVILPLRAGGDLPPLFCAHPPAGFAWLYGGLLPHLDQRRPLYGIQAPQLSGEDFSPASLRDLGRAYADRIAAVQPAGPYHLFGWSFGGQVAYAIATALRERGEEVAFLGVLDTFPMDAEDEAARTPEELDELSRAETEEFLQGLRESAGVLADFDDATVRAIATVHRACMGLLLGADYARYDGDLLVVTAMKDRVETGDHLQWASHVDGAIVNHDVDFTHAELLTPRALTVIGPIVDRALAAVLTDASEENPR</sequence>
<dbReference type="Gene3D" id="3.30.300.30">
    <property type="match status" value="4"/>
</dbReference>
<proteinExistence type="inferred from homology"/>
<dbReference type="Gene3D" id="1.10.1200.10">
    <property type="entry name" value="ACP-like"/>
    <property type="match status" value="3"/>
</dbReference>
<dbReference type="FunFam" id="1.10.1200.10:FF:000005">
    <property type="entry name" value="Nonribosomal peptide synthetase 1"/>
    <property type="match status" value="1"/>
</dbReference>
<dbReference type="InterPro" id="IPR000873">
    <property type="entry name" value="AMP-dep_synth/lig_dom"/>
</dbReference>
<dbReference type="SMART" id="SM01294">
    <property type="entry name" value="PKS_PP_betabranch"/>
    <property type="match status" value="1"/>
</dbReference>
<dbReference type="InterPro" id="IPR001031">
    <property type="entry name" value="Thioesterase"/>
</dbReference>
<dbReference type="PROSITE" id="PS50075">
    <property type="entry name" value="CARRIER"/>
    <property type="match status" value="4"/>
</dbReference>
<keyword evidence="3" id="KW-0596">Phosphopantetheine</keyword>
<dbReference type="InterPro" id="IPR020806">
    <property type="entry name" value="PKS_PP-bd"/>
</dbReference>
<dbReference type="InterPro" id="IPR006162">
    <property type="entry name" value="Ppantetheine_attach_site"/>
</dbReference>
<evidence type="ECO:0000313" key="10">
    <source>
        <dbReference type="Proteomes" id="UP001143474"/>
    </source>
</evidence>
<dbReference type="InterPro" id="IPR036736">
    <property type="entry name" value="ACP-like_sf"/>
</dbReference>
<dbReference type="Gene3D" id="3.40.50.1820">
    <property type="entry name" value="alpha/beta hydrolase"/>
    <property type="match status" value="1"/>
</dbReference>
<comment type="cofactor">
    <cofactor evidence="1">
        <name>pantetheine 4'-phosphate</name>
        <dbReference type="ChEBI" id="CHEBI:47942"/>
    </cofactor>
</comment>
<dbReference type="InterPro" id="IPR042099">
    <property type="entry name" value="ANL_N_sf"/>
</dbReference>
<dbReference type="FunFam" id="1.10.1200.10:FF:000016">
    <property type="entry name" value="Non-ribosomal peptide synthase"/>
    <property type="match status" value="2"/>
</dbReference>
<reference evidence="9" key="1">
    <citation type="journal article" date="2014" name="Int. J. Syst. Evol. Microbiol.">
        <title>Complete genome sequence of Corynebacterium casei LMG S-19264T (=DSM 44701T), isolated from a smear-ripened cheese.</title>
        <authorList>
            <consortium name="US DOE Joint Genome Institute (JGI-PGF)"/>
            <person name="Walter F."/>
            <person name="Albersmeier A."/>
            <person name="Kalinowski J."/>
            <person name="Ruckert C."/>
        </authorList>
    </citation>
    <scope>NUCLEOTIDE SEQUENCE</scope>
    <source>
        <strain evidence="9">VKM Ac-2007</strain>
    </source>
</reference>
<dbReference type="Pfam" id="PF00501">
    <property type="entry name" value="AMP-binding"/>
    <property type="match status" value="4"/>
</dbReference>
<feature type="domain" description="Carrier" evidence="8">
    <location>
        <begin position="2309"/>
        <end position="2384"/>
    </location>
</feature>
<dbReference type="Gene3D" id="3.30.559.10">
    <property type="entry name" value="Chloramphenicol acetyltransferase-like domain"/>
    <property type="match status" value="6"/>
</dbReference>
<dbReference type="SUPFAM" id="SSF47336">
    <property type="entry name" value="ACP-like"/>
    <property type="match status" value="4"/>
</dbReference>
<dbReference type="RefSeq" id="WP_271221024.1">
    <property type="nucleotide sequence ID" value="NZ_BSEV01000018.1"/>
</dbReference>
<dbReference type="SUPFAM" id="SSF53474">
    <property type="entry name" value="alpha/beta-Hydrolases"/>
    <property type="match status" value="1"/>
</dbReference>
<dbReference type="FunFam" id="3.40.50.12780:FF:000012">
    <property type="entry name" value="Non-ribosomal peptide synthetase"/>
    <property type="match status" value="1"/>
</dbReference>
<evidence type="ECO:0000256" key="5">
    <source>
        <dbReference type="ARBA" id="ARBA00022737"/>
    </source>
</evidence>
<name>A0A9W6I7P6_9ACTN</name>
<dbReference type="CDD" id="cd19543">
    <property type="entry name" value="DCL_NRPS"/>
    <property type="match status" value="2"/>
</dbReference>
<feature type="region of interest" description="Disordered" evidence="7">
    <location>
        <begin position="2590"/>
        <end position="2609"/>
    </location>
</feature>
<dbReference type="Gene3D" id="2.30.38.10">
    <property type="entry name" value="Luciferase, Domain 3"/>
    <property type="match status" value="3"/>
</dbReference>
<dbReference type="GO" id="GO:0072330">
    <property type="term" value="P:monocarboxylic acid biosynthetic process"/>
    <property type="evidence" value="ECO:0007669"/>
    <property type="project" value="UniProtKB-ARBA"/>
</dbReference>
<dbReference type="GO" id="GO:0008610">
    <property type="term" value="P:lipid biosynthetic process"/>
    <property type="evidence" value="ECO:0007669"/>
    <property type="project" value="UniProtKB-ARBA"/>
</dbReference>
<reference evidence="9" key="2">
    <citation type="submission" date="2023-01" db="EMBL/GenBank/DDBJ databases">
        <authorList>
            <person name="Sun Q."/>
            <person name="Evtushenko L."/>
        </authorList>
    </citation>
    <scope>NUCLEOTIDE SEQUENCE</scope>
    <source>
        <strain evidence="9">VKM Ac-2007</strain>
    </source>
</reference>
<dbReference type="NCBIfam" id="TIGR01733">
    <property type="entry name" value="AA-adenyl-dom"/>
    <property type="match status" value="4"/>
</dbReference>
<feature type="domain" description="Carrier" evidence="8">
    <location>
        <begin position="915"/>
        <end position="989"/>
    </location>
</feature>
<keyword evidence="4" id="KW-0597">Phosphoprotein</keyword>
<keyword evidence="10" id="KW-1185">Reference proteome</keyword>
<feature type="domain" description="Carrier" evidence="8">
    <location>
        <begin position="4809"/>
        <end position="4884"/>
    </location>
</feature>
<gene>
    <name evidence="9" type="ORF">GCM10017600_61140</name>
</gene>
<keyword evidence="6" id="KW-0045">Antibiotic biosynthesis</keyword>
<dbReference type="CDD" id="cd05930">
    <property type="entry name" value="A_NRPS"/>
    <property type="match status" value="3"/>
</dbReference>
<dbReference type="Pfam" id="PF00668">
    <property type="entry name" value="Condensation"/>
    <property type="match status" value="6"/>
</dbReference>
<dbReference type="InterPro" id="IPR010060">
    <property type="entry name" value="NRPS_synth"/>
</dbReference>
<dbReference type="Gene3D" id="3.40.50.12780">
    <property type="entry name" value="N-terminal domain of ligase-like"/>
    <property type="match status" value="1"/>
</dbReference>
<dbReference type="InterPro" id="IPR029058">
    <property type="entry name" value="AB_hydrolase_fold"/>
</dbReference>
<dbReference type="InterPro" id="IPR001242">
    <property type="entry name" value="Condensation_dom"/>
</dbReference>
<evidence type="ECO:0000256" key="3">
    <source>
        <dbReference type="ARBA" id="ARBA00022450"/>
    </source>
</evidence>
<evidence type="ECO:0000256" key="6">
    <source>
        <dbReference type="ARBA" id="ARBA00023194"/>
    </source>
</evidence>
<dbReference type="GO" id="GO:0005737">
    <property type="term" value="C:cytoplasm"/>
    <property type="evidence" value="ECO:0007669"/>
    <property type="project" value="TreeGrafter"/>
</dbReference>
<evidence type="ECO:0000256" key="1">
    <source>
        <dbReference type="ARBA" id="ARBA00001957"/>
    </source>
</evidence>
<dbReference type="Proteomes" id="UP001143474">
    <property type="component" value="Unassembled WGS sequence"/>
</dbReference>
<dbReference type="GO" id="GO:0044550">
    <property type="term" value="P:secondary metabolite biosynthetic process"/>
    <property type="evidence" value="ECO:0007669"/>
    <property type="project" value="UniProtKB-ARBA"/>
</dbReference>
<dbReference type="InterPro" id="IPR020845">
    <property type="entry name" value="AMP-binding_CS"/>
</dbReference>
<dbReference type="FunFam" id="2.30.38.10:FF:000001">
    <property type="entry name" value="Non-ribosomal peptide synthetase PvdI"/>
    <property type="match status" value="4"/>
</dbReference>
<dbReference type="FunFam" id="3.30.300.30:FF:000010">
    <property type="entry name" value="Enterobactin synthetase component F"/>
    <property type="match status" value="1"/>
</dbReference>
<dbReference type="Gene3D" id="3.30.559.30">
    <property type="entry name" value="Nonribosomal peptide synthetase, condensation domain"/>
    <property type="match status" value="6"/>
</dbReference>
<evidence type="ECO:0000256" key="2">
    <source>
        <dbReference type="ARBA" id="ARBA00006432"/>
    </source>
</evidence>
<dbReference type="InterPro" id="IPR010071">
    <property type="entry name" value="AA_adenyl_dom"/>
</dbReference>
<dbReference type="InterPro" id="IPR025110">
    <property type="entry name" value="AMP-bd_C"/>
</dbReference>
<accession>A0A9W6I7P6</accession>
<evidence type="ECO:0000313" key="9">
    <source>
        <dbReference type="EMBL" id="GLK12704.1"/>
    </source>
</evidence>
<dbReference type="PANTHER" id="PTHR45527:SF1">
    <property type="entry name" value="FATTY ACID SYNTHASE"/>
    <property type="match status" value="1"/>
</dbReference>
<protein>
    <recommendedName>
        <fullName evidence="8">Carrier domain-containing protein</fullName>
    </recommendedName>
</protein>
<dbReference type="Pfam" id="PF00550">
    <property type="entry name" value="PP-binding"/>
    <property type="match status" value="4"/>
</dbReference>
<dbReference type="PROSITE" id="PS00455">
    <property type="entry name" value="AMP_BINDING"/>
    <property type="match status" value="4"/>
</dbReference>
<evidence type="ECO:0000256" key="4">
    <source>
        <dbReference type="ARBA" id="ARBA00022553"/>
    </source>
</evidence>
<dbReference type="SUPFAM" id="SSF52777">
    <property type="entry name" value="CoA-dependent acyltransferases"/>
    <property type="match status" value="12"/>
</dbReference>
<dbReference type="PROSITE" id="PS00012">
    <property type="entry name" value="PHOSPHOPANTETHEINE"/>
    <property type="match status" value="4"/>
</dbReference>
<dbReference type="GO" id="GO:0017000">
    <property type="term" value="P:antibiotic biosynthetic process"/>
    <property type="evidence" value="ECO:0007669"/>
    <property type="project" value="UniProtKB-KW"/>
</dbReference>
<dbReference type="Pfam" id="PF00975">
    <property type="entry name" value="Thioesterase"/>
    <property type="match status" value="1"/>
</dbReference>
<dbReference type="NCBIfam" id="NF003417">
    <property type="entry name" value="PRK04813.1"/>
    <property type="match status" value="4"/>
</dbReference>
<dbReference type="Gene3D" id="3.40.50.980">
    <property type="match status" value="6"/>
</dbReference>
<keyword evidence="5" id="KW-0677">Repeat</keyword>
<feature type="domain" description="Carrier" evidence="8">
    <location>
        <begin position="3335"/>
        <end position="3409"/>
    </location>
</feature>
<dbReference type="PANTHER" id="PTHR45527">
    <property type="entry name" value="NONRIBOSOMAL PEPTIDE SYNTHETASE"/>
    <property type="match status" value="1"/>
</dbReference>
<evidence type="ECO:0000256" key="7">
    <source>
        <dbReference type="SAM" id="MobiDB-lite"/>
    </source>
</evidence>
<dbReference type="GO" id="GO:0043041">
    <property type="term" value="P:amino acid activation for nonribosomal peptide biosynthetic process"/>
    <property type="evidence" value="ECO:0007669"/>
    <property type="project" value="TreeGrafter"/>
</dbReference>